<gene>
    <name evidence="1" type="ORF">COPCOM_03034</name>
</gene>
<evidence type="ECO:0000313" key="2">
    <source>
        <dbReference type="Proteomes" id="UP000003793"/>
    </source>
</evidence>
<proteinExistence type="predicted"/>
<evidence type="ECO:0000313" key="1">
    <source>
        <dbReference type="EMBL" id="EEG88944.1"/>
    </source>
</evidence>
<dbReference type="EMBL" id="ABVR01000042">
    <property type="protein sequence ID" value="EEG88944.1"/>
    <property type="molecule type" value="Genomic_DNA"/>
</dbReference>
<name>C0BCZ3_9FIRM</name>
<reference evidence="1 2" key="2">
    <citation type="submission" date="2009-03" db="EMBL/GenBank/DDBJ databases">
        <title>Draft genome sequence of Coprococcus comes (ATCC 27758).</title>
        <authorList>
            <person name="Sudarsanam P."/>
            <person name="Ley R."/>
            <person name="Guruge J."/>
            <person name="Turnbaugh P.J."/>
            <person name="Mahowald M."/>
            <person name="Liep D."/>
            <person name="Gordon J."/>
        </authorList>
    </citation>
    <scope>NUCLEOTIDE SEQUENCE [LARGE SCALE GENOMIC DNA]</scope>
    <source>
        <strain evidence="1 2">ATCC 27758</strain>
    </source>
</reference>
<comment type="caution">
    <text evidence="1">The sequence shown here is derived from an EMBL/GenBank/DDBJ whole genome shotgun (WGS) entry which is preliminary data.</text>
</comment>
<reference evidence="1 2" key="1">
    <citation type="submission" date="2009-02" db="EMBL/GenBank/DDBJ databases">
        <authorList>
            <person name="Fulton L."/>
            <person name="Clifton S."/>
            <person name="Fulton B."/>
            <person name="Xu J."/>
            <person name="Minx P."/>
            <person name="Pepin K.H."/>
            <person name="Johnson M."/>
            <person name="Bhonagiri V."/>
            <person name="Nash W.E."/>
            <person name="Mardis E.R."/>
            <person name="Wilson R.K."/>
        </authorList>
    </citation>
    <scope>NUCLEOTIDE SEQUENCE [LARGE SCALE GENOMIC DNA]</scope>
    <source>
        <strain evidence="1 2">ATCC 27758</strain>
    </source>
</reference>
<dbReference type="HOGENOM" id="CLU_2823737_0_0_9"/>
<sequence>MSEKRKKGDQTMKNGTTVICTNIFKGKTEEEIKKRFNICIAKIIQRESLAYSETGQITQIDNTVKR</sequence>
<dbReference type="Proteomes" id="UP000003793">
    <property type="component" value="Unassembled WGS sequence"/>
</dbReference>
<organism evidence="1 2">
    <name type="scientific">Coprococcus comes ATCC 27758</name>
    <dbReference type="NCBI Taxonomy" id="470146"/>
    <lineage>
        <taxon>Bacteria</taxon>
        <taxon>Bacillati</taxon>
        <taxon>Bacillota</taxon>
        <taxon>Clostridia</taxon>
        <taxon>Lachnospirales</taxon>
        <taxon>Lachnospiraceae</taxon>
        <taxon>Coprococcus</taxon>
    </lineage>
</organism>
<protein>
    <submittedName>
        <fullName evidence="1">Uncharacterized protein</fullName>
    </submittedName>
</protein>
<accession>C0BCZ3</accession>
<dbReference type="AlphaFoldDB" id="C0BCZ3"/>